<evidence type="ECO:0000313" key="1">
    <source>
        <dbReference type="EMBL" id="MFC3050391.1"/>
    </source>
</evidence>
<accession>A0ABV7D062</accession>
<reference evidence="2" key="1">
    <citation type="journal article" date="2019" name="Int. J. Syst. Evol. Microbiol.">
        <title>The Global Catalogue of Microorganisms (GCM) 10K type strain sequencing project: providing services to taxonomists for standard genome sequencing and annotation.</title>
        <authorList>
            <consortium name="The Broad Institute Genomics Platform"/>
            <consortium name="The Broad Institute Genome Sequencing Center for Infectious Disease"/>
            <person name="Wu L."/>
            <person name="Ma J."/>
        </authorList>
    </citation>
    <scope>NUCLEOTIDE SEQUENCE [LARGE SCALE GENOMIC DNA]</scope>
    <source>
        <strain evidence="2">KCTC 62164</strain>
    </source>
</reference>
<sequence>MQEPLSFDPDYYFDLVAGNLLKNLGEDALLYADQALTKMKALGDEEGLSMWLSIHEHLANRTVKANRPKGVVLH</sequence>
<protein>
    <submittedName>
        <fullName evidence="1">Uncharacterized protein</fullName>
    </submittedName>
</protein>
<comment type="caution">
    <text evidence="1">The sequence shown here is derived from an EMBL/GenBank/DDBJ whole genome shotgun (WGS) entry which is preliminary data.</text>
</comment>
<dbReference type="RefSeq" id="WP_194214785.1">
    <property type="nucleotide sequence ID" value="NZ_CP061205.1"/>
</dbReference>
<evidence type="ECO:0000313" key="2">
    <source>
        <dbReference type="Proteomes" id="UP001595444"/>
    </source>
</evidence>
<dbReference type="Proteomes" id="UP001595444">
    <property type="component" value="Unassembled WGS sequence"/>
</dbReference>
<organism evidence="1 2">
    <name type="scientific">Kordiimonas pumila</name>
    <dbReference type="NCBI Taxonomy" id="2161677"/>
    <lineage>
        <taxon>Bacteria</taxon>
        <taxon>Pseudomonadati</taxon>
        <taxon>Pseudomonadota</taxon>
        <taxon>Alphaproteobacteria</taxon>
        <taxon>Kordiimonadales</taxon>
        <taxon>Kordiimonadaceae</taxon>
        <taxon>Kordiimonas</taxon>
    </lineage>
</organism>
<gene>
    <name evidence="1" type="ORF">ACFOKA_00580</name>
</gene>
<name>A0ABV7D062_9PROT</name>
<dbReference type="EMBL" id="JBHRSL010000001">
    <property type="protein sequence ID" value="MFC3050391.1"/>
    <property type="molecule type" value="Genomic_DNA"/>
</dbReference>
<proteinExistence type="predicted"/>
<keyword evidence="2" id="KW-1185">Reference proteome</keyword>